<organism evidence="2">
    <name type="scientific">Jonesiaceae bacterium BS-20</name>
    <dbReference type="NCBI Taxonomy" id="3120821"/>
    <lineage>
        <taxon>Bacteria</taxon>
        <taxon>Bacillati</taxon>
        <taxon>Actinomycetota</taxon>
        <taxon>Actinomycetes</taxon>
        <taxon>Micrococcales</taxon>
        <taxon>Jonesiaceae</taxon>
    </lineage>
</organism>
<accession>A0AAU7DTP6</accession>
<dbReference type="AlphaFoldDB" id="A0AAU7DTP6"/>
<proteinExistence type="predicted"/>
<gene>
    <name evidence="2" type="ORF">V5R04_08900</name>
</gene>
<sequence>MSNLGAGAHGEGASKPAHIPAATQQSGARQASGLIVNDKIFMGQAIPATGPELSMRIGQALRVYFVRTAGVEEGRAEFQVKSVVADAANLSQIVVNLSGYSLADHVLKSEYVPEDQKPTGPKIVATVPAQLSNLRLRADRLDVIGIPIFYDVDASNVPIAWETDQDGNVWLTVPEELVGKGSPGVGPTAFEQQDFNPKPFSTPAGPVNPPLDVVFQVSVPVEAARVGLEEFAIAQTRDQEVQVKDLDLNLTQSGQDFHVSAVAKLKYKIFSVRFKAAATVNIDQSRLTVTPRNIKVSSSNLFARIVLGVAAKSIKKFDGQTVAINSLLKDEPTQFTALQIGIENKELSIKGRLA</sequence>
<evidence type="ECO:0000256" key="1">
    <source>
        <dbReference type="SAM" id="MobiDB-lite"/>
    </source>
</evidence>
<evidence type="ECO:0000313" key="2">
    <source>
        <dbReference type="EMBL" id="XBH20368.1"/>
    </source>
</evidence>
<reference evidence="2" key="1">
    <citation type="submission" date="2024-02" db="EMBL/GenBank/DDBJ databases">
        <title>Tomenella chthoni gen. nov. sp. nov., a member of the family Jonesiaceae isolated from bat guano.</title>
        <authorList>
            <person name="Miller S.L."/>
            <person name="King J."/>
            <person name="Sankaranarayanan K."/>
            <person name="Lawson P.A."/>
        </authorList>
    </citation>
    <scope>NUCLEOTIDE SEQUENCE</scope>
    <source>
        <strain evidence="2">BS-20</strain>
    </source>
</reference>
<name>A0AAU7DTP6_9MICO</name>
<protein>
    <submittedName>
        <fullName evidence="2">Uncharacterized protein</fullName>
    </submittedName>
</protein>
<feature type="region of interest" description="Disordered" evidence="1">
    <location>
        <begin position="1"/>
        <end position="24"/>
    </location>
</feature>
<dbReference type="EMBL" id="CP146203">
    <property type="protein sequence ID" value="XBH20368.1"/>
    <property type="molecule type" value="Genomic_DNA"/>
</dbReference>